<dbReference type="InterPro" id="IPR036388">
    <property type="entry name" value="WH-like_DNA-bd_sf"/>
</dbReference>
<dbReference type="Proteomes" id="UP001162834">
    <property type="component" value="Chromosome"/>
</dbReference>
<dbReference type="SMART" id="SM00346">
    <property type="entry name" value="HTH_ICLR"/>
    <property type="match status" value="1"/>
</dbReference>
<protein>
    <recommendedName>
        <fullName evidence="5">Glycerol operon regulatory protein</fullName>
    </recommendedName>
</protein>
<dbReference type="RefSeq" id="WP_259312591.1">
    <property type="nucleotide sequence ID" value="NZ_CP087164.1"/>
</dbReference>
<dbReference type="PROSITE" id="PS51078">
    <property type="entry name" value="ICLR_ED"/>
    <property type="match status" value="1"/>
</dbReference>
<dbReference type="InterPro" id="IPR050707">
    <property type="entry name" value="HTH_MetabolicPath_Reg"/>
</dbReference>
<dbReference type="InterPro" id="IPR012794">
    <property type="entry name" value="PcaR_PcaU"/>
</dbReference>
<dbReference type="InterPro" id="IPR036390">
    <property type="entry name" value="WH_DNA-bd_sf"/>
</dbReference>
<dbReference type="GO" id="GO:0045892">
    <property type="term" value="P:negative regulation of DNA-templated transcription"/>
    <property type="evidence" value="ECO:0007669"/>
    <property type="project" value="TreeGrafter"/>
</dbReference>
<dbReference type="GO" id="GO:0045893">
    <property type="term" value="P:positive regulation of DNA-templated transcription"/>
    <property type="evidence" value="ECO:0007669"/>
    <property type="project" value="InterPro"/>
</dbReference>
<dbReference type="PANTHER" id="PTHR30136:SF34">
    <property type="entry name" value="TRANSCRIPTIONAL REGULATOR"/>
    <property type="match status" value="1"/>
</dbReference>
<dbReference type="NCBIfam" id="TIGR02431">
    <property type="entry name" value="pcaR_pcaU"/>
    <property type="match status" value="1"/>
</dbReference>
<dbReference type="Pfam" id="PF01614">
    <property type="entry name" value="IclR_C"/>
    <property type="match status" value="1"/>
</dbReference>
<organism evidence="8 9">
    <name type="scientific">Capillimicrobium parvum</name>
    <dbReference type="NCBI Taxonomy" id="2884022"/>
    <lineage>
        <taxon>Bacteria</taxon>
        <taxon>Bacillati</taxon>
        <taxon>Actinomycetota</taxon>
        <taxon>Thermoleophilia</taxon>
        <taxon>Solirubrobacterales</taxon>
        <taxon>Capillimicrobiaceae</taxon>
        <taxon>Capillimicrobium</taxon>
    </lineage>
</organism>
<evidence type="ECO:0000256" key="2">
    <source>
        <dbReference type="ARBA" id="ARBA00023125"/>
    </source>
</evidence>
<feature type="domain" description="HTH iclR-type" evidence="6">
    <location>
        <begin position="15"/>
        <end position="75"/>
    </location>
</feature>
<evidence type="ECO:0000259" key="7">
    <source>
        <dbReference type="PROSITE" id="PS51078"/>
    </source>
</evidence>
<dbReference type="PANTHER" id="PTHR30136">
    <property type="entry name" value="HELIX-TURN-HELIX TRANSCRIPTIONAL REGULATOR, ICLR FAMILY"/>
    <property type="match status" value="1"/>
</dbReference>
<dbReference type="KEGG" id="sbae:DSM104329_05001"/>
<reference evidence="8" key="1">
    <citation type="journal article" date="2022" name="Int. J. Syst. Evol. Microbiol.">
        <title>Pseudomonas aegrilactucae sp. nov. and Pseudomonas morbosilactucae sp. nov., pathogens causing bacterial rot of lettuce in Japan.</title>
        <authorList>
            <person name="Sawada H."/>
            <person name="Fujikawa T."/>
            <person name="Satou M."/>
        </authorList>
    </citation>
    <scope>NUCLEOTIDE SEQUENCE</scope>
    <source>
        <strain evidence="8">0166_1</strain>
    </source>
</reference>
<evidence type="ECO:0000256" key="3">
    <source>
        <dbReference type="ARBA" id="ARBA00023163"/>
    </source>
</evidence>
<keyword evidence="9" id="KW-1185">Reference proteome</keyword>
<name>A0A9E6Y313_9ACTN</name>
<evidence type="ECO:0000256" key="5">
    <source>
        <dbReference type="ARBA" id="ARBA00070406"/>
    </source>
</evidence>
<gene>
    <name evidence="8" type="primary">pcaR_2</name>
    <name evidence="8" type="ORF">DSM104329_05001</name>
</gene>
<evidence type="ECO:0000256" key="4">
    <source>
        <dbReference type="ARBA" id="ARBA00058938"/>
    </source>
</evidence>
<evidence type="ECO:0000313" key="9">
    <source>
        <dbReference type="Proteomes" id="UP001162834"/>
    </source>
</evidence>
<dbReference type="GO" id="GO:0003677">
    <property type="term" value="F:DNA binding"/>
    <property type="evidence" value="ECO:0007669"/>
    <property type="project" value="UniProtKB-KW"/>
</dbReference>
<sequence length="271" mass="29422">MASVDASAPRRGTGLQSLERGLTVVAAFSREHPRMTLSEVARMTGLTPATARRILLTLEELGFVRCEERRFSLTPRVLSLGWSYLSSLDLWEIAQPVMQDVAGRAGETCTAATLDLPDVVAVARATTRRIMTMNLQVGGRLPAHATAMGRVLLADLPEAELERFLATAALAPLTEHTIREPAALRRELTRVRRQGWALVDEELEIGLRSVAAPVRGADGRVFAALNLCTSSGRVSAAEVHERLLPGLLDGADEISAALRRRQEPPVLRLAP</sequence>
<keyword evidence="1" id="KW-0805">Transcription regulation</keyword>
<keyword evidence="3" id="KW-0804">Transcription</keyword>
<dbReference type="PROSITE" id="PS51077">
    <property type="entry name" value="HTH_ICLR"/>
    <property type="match status" value="1"/>
</dbReference>
<dbReference type="Pfam" id="PF09339">
    <property type="entry name" value="HTH_IclR"/>
    <property type="match status" value="1"/>
</dbReference>
<dbReference type="InterPro" id="IPR029016">
    <property type="entry name" value="GAF-like_dom_sf"/>
</dbReference>
<dbReference type="InterPro" id="IPR014757">
    <property type="entry name" value="Tscrpt_reg_IclR_C"/>
</dbReference>
<accession>A0A9E6Y313</accession>
<dbReference type="AlphaFoldDB" id="A0A9E6Y313"/>
<dbReference type="EMBL" id="CP087164">
    <property type="protein sequence ID" value="UGS38571.1"/>
    <property type="molecule type" value="Genomic_DNA"/>
</dbReference>
<dbReference type="GO" id="GO:0046278">
    <property type="term" value="P:3,4-dihydroxybenzoate metabolic process"/>
    <property type="evidence" value="ECO:0007669"/>
    <property type="project" value="InterPro"/>
</dbReference>
<dbReference type="SUPFAM" id="SSF46785">
    <property type="entry name" value="Winged helix' DNA-binding domain"/>
    <property type="match status" value="1"/>
</dbReference>
<dbReference type="SUPFAM" id="SSF55781">
    <property type="entry name" value="GAF domain-like"/>
    <property type="match status" value="1"/>
</dbReference>
<dbReference type="GO" id="GO:0003700">
    <property type="term" value="F:DNA-binding transcription factor activity"/>
    <property type="evidence" value="ECO:0007669"/>
    <property type="project" value="TreeGrafter"/>
</dbReference>
<keyword evidence="2" id="KW-0238">DNA-binding</keyword>
<evidence type="ECO:0000259" key="6">
    <source>
        <dbReference type="PROSITE" id="PS51077"/>
    </source>
</evidence>
<dbReference type="SMART" id="SM00419">
    <property type="entry name" value="HTH_CRP"/>
    <property type="match status" value="1"/>
</dbReference>
<feature type="domain" description="IclR-ED" evidence="7">
    <location>
        <begin position="76"/>
        <end position="260"/>
    </location>
</feature>
<comment type="function">
    <text evidence="4">May be an activator protein for the gylABX operon.</text>
</comment>
<dbReference type="InterPro" id="IPR005471">
    <property type="entry name" value="Tscrpt_reg_IclR_N"/>
</dbReference>
<dbReference type="Gene3D" id="1.10.10.10">
    <property type="entry name" value="Winged helix-like DNA-binding domain superfamily/Winged helix DNA-binding domain"/>
    <property type="match status" value="1"/>
</dbReference>
<proteinExistence type="predicted"/>
<evidence type="ECO:0000313" key="8">
    <source>
        <dbReference type="EMBL" id="UGS38571.1"/>
    </source>
</evidence>
<evidence type="ECO:0000256" key="1">
    <source>
        <dbReference type="ARBA" id="ARBA00023015"/>
    </source>
</evidence>
<dbReference type="FunFam" id="1.10.10.10:FF:000056">
    <property type="entry name" value="IclR family transcriptional regulator"/>
    <property type="match status" value="1"/>
</dbReference>
<dbReference type="Gene3D" id="3.30.450.40">
    <property type="match status" value="1"/>
</dbReference>
<dbReference type="InterPro" id="IPR012318">
    <property type="entry name" value="HTH_CRP"/>
</dbReference>